<dbReference type="GO" id="GO:0016791">
    <property type="term" value="F:phosphatase activity"/>
    <property type="evidence" value="ECO:0007669"/>
    <property type="project" value="TreeGrafter"/>
</dbReference>
<sequence length="258" mass="28768">MAAIFFDIDGTLWDRENRIPDSTKEAIGLLHEKGHLAFLCSGRTRAMIKSEALLSLGFDGIVGGCGTQLIYRDESLFCHEIDRDLLKRTIGLLNECRMPVLLEGETYLYMDRDVAENVYGRYIAETLGEYVRPLAGNEDNWRGSKLTALIQDGDYDRAAAALAKDFHVLKHGKIVTELVPLGYSKADGIKRMCSYLDIPHEDTFAFGDSINDRDMLLYVSCGIAMGNGTDAAKEAADYITDDIHQNGIYNGLKHFDLI</sequence>
<dbReference type="InterPro" id="IPR023214">
    <property type="entry name" value="HAD_sf"/>
</dbReference>
<name>A0A9D2D3G1_9FIRM</name>
<dbReference type="Gene3D" id="3.30.1240.10">
    <property type="match status" value="1"/>
</dbReference>
<dbReference type="GO" id="GO:0005829">
    <property type="term" value="C:cytosol"/>
    <property type="evidence" value="ECO:0007669"/>
    <property type="project" value="TreeGrafter"/>
</dbReference>
<dbReference type="Pfam" id="PF08282">
    <property type="entry name" value="Hydrolase_3"/>
    <property type="match status" value="1"/>
</dbReference>
<gene>
    <name evidence="1" type="ORF">IAA08_08165</name>
</gene>
<dbReference type="InterPro" id="IPR036412">
    <property type="entry name" value="HAD-like_sf"/>
</dbReference>
<dbReference type="PRINTS" id="PR00119">
    <property type="entry name" value="CATATPASE"/>
</dbReference>
<evidence type="ECO:0000313" key="1">
    <source>
        <dbReference type="EMBL" id="HIZ07893.1"/>
    </source>
</evidence>
<proteinExistence type="predicted"/>
<keyword evidence="1" id="KW-0378">Hydrolase</keyword>
<reference evidence="1" key="1">
    <citation type="journal article" date="2021" name="PeerJ">
        <title>Extensive microbial diversity within the chicken gut microbiome revealed by metagenomics and culture.</title>
        <authorList>
            <person name="Gilroy R."/>
            <person name="Ravi A."/>
            <person name="Getino M."/>
            <person name="Pursley I."/>
            <person name="Horton D.L."/>
            <person name="Alikhan N.F."/>
            <person name="Baker D."/>
            <person name="Gharbi K."/>
            <person name="Hall N."/>
            <person name="Watson M."/>
            <person name="Adriaenssens E.M."/>
            <person name="Foster-Nyarko E."/>
            <person name="Jarju S."/>
            <person name="Secka A."/>
            <person name="Antonio M."/>
            <person name="Oren A."/>
            <person name="Chaudhuri R.R."/>
            <person name="La Ragione R."/>
            <person name="Hildebrand F."/>
            <person name="Pallen M.J."/>
        </authorList>
    </citation>
    <scope>NUCLEOTIDE SEQUENCE</scope>
    <source>
        <strain evidence="1">CHK192-9172</strain>
    </source>
</reference>
<dbReference type="PANTHER" id="PTHR10000:SF25">
    <property type="entry name" value="PHOSPHATASE YKRA-RELATED"/>
    <property type="match status" value="1"/>
</dbReference>
<protein>
    <submittedName>
        <fullName evidence="1">Cof-type HAD-IIB family hydrolase</fullName>
    </submittedName>
</protein>
<dbReference type="InterPro" id="IPR000150">
    <property type="entry name" value="Cof"/>
</dbReference>
<evidence type="ECO:0000313" key="2">
    <source>
        <dbReference type="Proteomes" id="UP000824024"/>
    </source>
</evidence>
<dbReference type="NCBIfam" id="TIGR00099">
    <property type="entry name" value="Cof-subfamily"/>
    <property type="match status" value="1"/>
</dbReference>
<dbReference type="SUPFAM" id="SSF56784">
    <property type="entry name" value="HAD-like"/>
    <property type="match status" value="1"/>
</dbReference>
<dbReference type="Proteomes" id="UP000824024">
    <property type="component" value="Unassembled WGS sequence"/>
</dbReference>
<comment type="caution">
    <text evidence="1">The sequence shown here is derived from an EMBL/GenBank/DDBJ whole genome shotgun (WGS) entry which is preliminary data.</text>
</comment>
<accession>A0A9D2D3G1</accession>
<dbReference type="AlphaFoldDB" id="A0A9D2D3G1"/>
<dbReference type="PROSITE" id="PS01229">
    <property type="entry name" value="COF_2"/>
    <property type="match status" value="1"/>
</dbReference>
<dbReference type="PANTHER" id="PTHR10000">
    <property type="entry name" value="PHOSPHOSERINE PHOSPHATASE"/>
    <property type="match status" value="1"/>
</dbReference>
<dbReference type="EMBL" id="DXCH01000224">
    <property type="protein sequence ID" value="HIZ07893.1"/>
    <property type="molecule type" value="Genomic_DNA"/>
</dbReference>
<dbReference type="SFLD" id="SFLDG01140">
    <property type="entry name" value="C2.B:_Phosphomannomutase_and_P"/>
    <property type="match status" value="1"/>
</dbReference>
<dbReference type="GO" id="GO:0000287">
    <property type="term" value="F:magnesium ion binding"/>
    <property type="evidence" value="ECO:0007669"/>
    <property type="project" value="TreeGrafter"/>
</dbReference>
<reference evidence="1" key="2">
    <citation type="submission" date="2021-04" db="EMBL/GenBank/DDBJ databases">
        <authorList>
            <person name="Gilroy R."/>
        </authorList>
    </citation>
    <scope>NUCLEOTIDE SEQUENCE</scope>
    <source>
        <strain evidence="1">CHK192-9172</strain>
    </source>
</reference>
<dbReference type="Gene3D" id="3.40.50.1000">
    <property type="entry name" value="HAD superfamily/HAD-like"/>
    <property type="match status" value="1"/>
</dbReference>
<organism evidence="1 2">
    <name type="scientific">Candidatus Eubacterium avistercoris</name>
    <dbReference type="NCBI Taxonomy" id="2838567"/>
    <lineage>
        <taxon>Bacteria</taxon>
        <taxon>Bacillati</taxon>
        <taxon>Bacillota</taxon>
        <taxon>Clostridia</taxon>
        <taxon>Eubacteriales</taxon>
        <taxon>Eubacteriaceae</taxon>
        <taxon>Eubacterium</taxon>
    </lineage>
</organism>
<dbReference type="SFLD" id="SFLDS00003">
    <property type="entry name" value="Haloacid_Dehalogenase"/>
    <property type="match status" value="1"/>
</dbReference>